<evidence type="ECO:0000256" key="1">
    <source>
        <dbReference type="ARBA" id="ARBA00022679"/>
    </source>
</evidence>
<dbReference type="GO" id="GO:0016758">
    <property type="term" value="F:hexosyltransferase activity"/>
    <property type="evidence" value="ECO:0007669"/>
    <property type="project" value="UniProtKB-ARBA"/>
</dbReference>
<organism evidence="4 5">
    <name type="scientific">Caulochytrium protostelioides</name>
    <dbReference type="NCBI Taxonomy" id="1555241"/>
    <lineage>
        <taxon>Eukaryota</taxon>
        <taxon>Fungi</taxon>
        <taxon>Fungi incertae sedis</taxon>
        <taxon>Chytridiomycota</taxon>
        <taxon>Chytridiomycota incertae sedis</taxon>
        <taxon>Chytridiomycetes</taxon>
        <taxon>Caulochytriales</taxon>
        <taxon>Caulochytriaceae</taxon>
        <taxon>Caulochytrium</taxon>
    </lineage>
</organism>
<dbReference type="CDD" id="cd03784">
    <property type="entry name" value="GT1_Gtf-like"/>
    <property type="match status" value="1"/>
</dbReference>
<dbReference type="InterPro" id="IPR050426">
    <property type="entry name" value="Glycosyltransferase_28"/>
</dbReference>
<sequence>MTRLALALAEQLPDQRILFASGGNAERILAAAQASGKQSTPSTPKARVEFFPTFNDIDPKFQRRMNTFAQTQRPSATASLIPDLLTDLMFGDAAYFQPYERLLALLKAEGRPDYMICDWTTNAGLDLAISFDIPFTILAPGGFRFLLLNLAPFERRVGLGGPVHPTFLGSLHQLFYRCQVIWAIARSAAYKQLVRRRRAHPHIHFDSFRPEDYGVRARSIIAPGVFGFEQPIAAPANLALIGAFIHPKRSDPVAAAAATMPEAASTASLSGVMSPPRTPPSQVRFRPQGSRPRIYVNLGTIYQILPDRRDVLLRALGQVDADVRWKLARDLWPKDMDAVPANVTLVPWVEDPLAELEDCAVFVSHGGGNSAAEALWTGAVMLCIPAWLDCVNMCSRIDEVGTGLTLSDPPFFTEDEIVSKLYRLLNEPLFKAKAMFFRQRAQAAGGIPAAVAHLRRQIDEEAHLQRLLQVAATAARKAGVPEAAQRHELLRLTSYWPQVSDPNAAAWACVKFGLLYASVTCLRHLVGL</sequence>
<reference evidence="5" key="1">
    <citation type="journal article" date="2018" name="Nat. Microbiol.">
        <title>Leveraging single-cell genomics to expand the fungal tree of life.</title>
        <authorList>
            <person name="Ahrendt S.R."/>
            <person name="Quandt C.A."/>
            <person name="Ciobanu D."/>
            <person name="Clum A."/>
            <person name="Salamov A."/>
            <person name="Andreopoulos B."/>
            <person name="Cheng J.F."/>
            <person name="Woyke T."/>
            <person name="Pelin A."/>
            <person name="Henrissat B."/>
            <person name="Reynolds N.K."/>
            <person name="Benny G.L."/>
            <person name="Smith M.E."/>
            <person name="James T.Y."/>
            <person name="Grigoriev I.V."/>
        </authorList>
    </citation>
    <scope>NUCLEOTIDE SEQUENCE [LARGE SCALE GENOMIC DNA]</scope>
    <source>
        <strain evidence="5">ATCC 52028</strain>
    </source>
</reference>
<dbReference type="InterPro" id="IPR002213">
    <property type="entry name" value="UDP_glucos_trans"/>
</dbReference>
<dbReference type="Pfam" id="PF06722">
    <property type="entry name" value="EryCIII-like_C"/>
    <property type="match status" value="1"/>
</dbReference>
<dbReference type="OrthoDB" id="5835829at2759"/>
<evidence type="ECO:0000313" key="4">
    <source>
        <dbReference type="EMBL" id="RKP02437.1"/>
    </source>
</evidence>
<evidence type="ECO:0000259" key="3">
    <source>
        <dbReference type="Pfam" id="PF06722"/>
    </source>
</evidence>
<feature type="domain" description="Erythromycin biosynthesis protein CIII-like C-terminal" evidence="3">
    <location>
        <begin position="312"/>
        <end position="452"/>
    </location>
</feature>
<dbReference type="InterPro" id="IPR010610">
    <property type="entry name" value="EryCIII-like_C"/>
</dbReference>
<dbReference type="STRING" id="1555241.A0A4P9XAP2"/>
<dbReference type="AlphaFoldDB" id="A0A4P9XAP2"/>
<keyword evidence="1" id="KW-0808">Transferase</keyword>
<evidence type="ECO:0000256" key="2">
    <source>
        <dbReference type="SAM" id="MobiDB-lite"/>
    </source>
</evidence>
<keyword evidence="5" id="KW-1185">Reference proteome</keyword>
<dbReference type="SUPFAM" id="SSF53756">
    <property type="entry name" value="UDP-Glycosyltransferase/glycogen phosphorylase"/>
    <property type="match status" value="1"/>
</dbReference>
<dbReference type="PANTHER" id="PTHR48050">
    <property type="entry name" value="STEROL 3-BETA-GLUCOSYLTRANSFERASE"/>
    <property type="match status" value="1"/>
</dbReference>
<protein>
    <recommendedName>
        <fullName evidence="3">Erythromycin biosynthesis protein CIII-like C-terminal domain-containing protein</fullName>
    </recommendedName>
</protein>
<accession>A0A4P9XAP2</accession>
<dbReference type="Gene3D" id="3.40.50.2000">
    <property type="entry name" value="Glycogen Phosphorylase B"/>
    <property type="match status" value="1"/>
</dbReference>
<proteinExistence type="predicted"/>
<dbReference type="EMBL" id="ML014143">
    <property type="protein sequence ID" value="RKP02437.1"/>
    <property type="molecule type" value="Genomic_DNA"/>
</dbReference>
<feature type="region of interest" description="Disordered" evidence="2">
    <location>
        <begin position="267"/>
        <end position="287"/>
    </location>
</feature>
<name>A0A4P9XAP2_9FUNG</name>
<dbReference type="Proteomes" id="UP000274922">
    <property type="component" value="Unassembled WGS sequence"/>
</dbReference>
<dbReference type="PANTHER" id="PTHR48050:SF13">
    <property type="entry name" value="STEROL 3-BETA-GLUCOSYLTRANSFERASE UGT80A2"/>
    <property type="match status" value="1"/>
</dbReference>
<dbReference type="GO" id="GO:0008194">
    <property type="term" value="F:UDP-glycosyltransferase activity"/>
    <property type="evidence" value="ECO:0007669"/>
    <property type="project" value="InterPro"/>
</dbReference>
<evidence type="ECO:0000313" key="5">
    <source>
        <dbReference type="Proteomes" id="UP000274922"/>
    </source>
</evidence>
<gene>
    <name evidence="4" type="ORF">CXG81DRAFT_24899</name>
</gene>